<dbReference type="OrthoDB" id="9795264at2"/>
<protein>
    <recommendedName>
        <fullName evidence="3">DUF2922 domain-containing protein</fullName>
    </recommendedName>
</protein>
<dbReference type="EMBL" id="FQZS01000003">
    <property type="protein sequence ID" value="SHI38380.1"/>
    <property type="molecule type" value="Genomic_DNA"/>
</dbReference>
<dbReference type="STRING" id="1122184.SAMN02745176_00044"/>
<proteinExistence type="predicted"/>
<organism evidence="1 2">
    <name type="scientific">Lutispora thermophila DSM 19022</name>
    <dbReference type="NCBI Taxonomy" id="1122184"/>
    <lineage>
        <taxon>Bacteria</taxon>
        <taxon>Bacillati</taxon>
        <taxon>Bacillota</taxon>
        <taxon>Clostridia</taxon>
        <taxon>Lutisporales</taxon>
        <taxon>Lutisporaceae</taxon>
        <taxon>Lutispora</taxon>
    </lineage>
</organism>
<name>A0A1M6APG0_9FIRM</name>
<evidence type="ECO:0008006" key="3">
    <source>
        <dbReference type="Google" id="ProtNLM"/>
    </source>
</evidence>
<dbReference type="RefSeq" id="WP_073023306.1">
    <property type="nucleotide sequence ID" value="NZ_FQZS01000003.1"/>
</dbReference>
<sequence length="72" mass="7933">MARKLEMVFRDALGKIMKISVDNADENLTADSIKSAMESIISKNVFATETGDLIAIDGARIVDTNIQKLDFE</sequence>
<reference evidence="1 2" key="1">
    <citation type="submission" date="2016-11" db="EMBL/GenBank/DDBJ databases">
        <authorList>
            <person name="Jaros S."/>
            <person name="Januszkiewicz K."/>
            <person name="Wedrychowicz H."/>
        </authorList>
    </citation>
    <scope>NUCLEOTIDE SEQUENCE [LARGE SCALE GENOMIC DNA]</scope>
    <source>
        <strain evidence="1 2">DSM 19022</strain>
    </source>
</reference>
<dbReference type="InterPro" id="IPR021321">
    <property type="entry name" value="DUF2922"/>
</dbReference>
<accession>A0A1M6APG0</accession>
<dbReference type="AlphaFoldDB" id="A0A1M6APG0"/>
<keyword evidence="2" id="KW-1185">Reference proteome</keyword>
<evidence type="ECO:0000313" key="2">
    <source>
        <dbReference type="Proteomes" id="UP000184442"/>
    </source>
</evidence>
<dbReference type="Pfam" id="PF11148">
    <property type="entry name" value="DUF2922"/>
    <property type="match status" value="1"/>
</dbReference>
<gene>
    <name evidence="1" type="ORF">SAMN02745176_00044</name>
</gene>
<dbReference type="Proteomes" id="UP000184442">
    <property type="component" value="Unassembled WGS sequence"/>
</dbReference>
<evidence type="ECO:0000313" key="1">
    <source>
        <dbReference type="EMBL" id="SHI38380.1"/>
    </source>
</evidence>